<name>A0A9D4BKG9_DREPO</name>
<reference evidence="1" key="1">
    <citation type="journal article" date="2019" name="bioRxiv">
        <title>The Genome of the Zebra Mussel, Dreissena polymorpha: A Resource for Invasive Species Research.</title>
        <authorList>
            <person name="McCartney M.A."/>
            <person name="Auch B."/>
            <person name="Kono T."/>
            <person name="Mallez S."/>
            <person name="Zhang Y."/>
            <person name="Obille A."/>
            <person name="Becker A."/>
            <person name="Abrahante J.E."/>
            <person name="Garbe J."/>
            <person name="Badalamenti J.P."/>
            <person name="Herman A."/>
            <person name="Mangelson H."/>
            <person name="Liachko I."/>
            <person name="Sullivan S."/>
            <person name="Sone E.D."/>
            <person name="Koren S."/>
            <person name="Silverstein K.A.T."/>
            <person name="Beckman K.B."/>
            <person name="Gohl D.M."/>
        </authorList>
    </citation>
    <scope>NUCLEOTIDE SEQUENCE</scope>
    <source>
        <strain evidence="1">Duluth1</strain>
        <tissue evidence="1">Whole animal</tissue>
    </source>
</reference>
<comment type="caution">
    <text evidence="1">The sequence shown here is derived from an EMBL/GenBank/DDBJ whole genome shotgun (WGS) entry which is preliminary data.</text>
</comment>
<organism evidence="1 2">
    <name type="scientific">Dreissena polymorpha</name>
    <name type="common">Zebra mussel</name>
    <name type="synonym">Mytilus polymorpha</name>
    <dbReference type="NCBI Taxonomy" id="45954"/>
    <lineage>
        <taxon>Eukaryota</taxon>
        <taxon>Metazoa</taxon>
        <taxon>Spiralia</taxon>
        <taxon>Lophotrochozoa</taxon>
        <taxon>Mollusca</taxon>
        <taxon>Bivalvia</taxon>
        <taxon>Autobranchia</taxon>
        <taxon>Heteroconchia</taxon>
        <taxon>Euheterodonta</taxon>
        <taxon>Imparidentia</taxon>
        <taxon>Neoheterodontei</taxon>
        <taxon>Myida</taxon>
        <taxon>Dreissenoidea</taxon>
        <taxon>Dreissenidae</taxon>
        <taxon>Dreissena</taxon>
    </lineage>
</organism>
<gene>
    <name evidence="1" type="ORF">DPMN_085643</name>
</gene>
<keyword evidence="2" id="KW-1185">Reference proteome</keyword>
<protein>
    <submittedName>
        <fullName evidence="1">Uncharacterized protein</fullName>
    </submittedName>
</protein>
<proteinExistence type="predicted"/>
<reference evidence="1" key="2">
    <citation type="submission" date="2020-11" db="EMBL/GenBank/DDBJ databases">
        <authorList>
            <person name="McCartney M.A."/>
            <person name="Auch B."/>
            <person name="Kono T."/>
            <person name="Mallez S."/>
            <person name="Becker A."/>
            <person name="Gohl D.M."/>
            <person name="Silverstein K.A.T."/>
            <person name="Koren S."/>
            <person name="Bechman K.B."/>
            <person name="Herman A."/>
            <person name="Abrahante J.E."/>
            <person name="Garbe J."/>
        </authorList>
    </citation>
    <scope>NUCLEOTIDE SEQUENCE</scope>
    <source>
        <strain evidence="1">Duluth1</strain>
        <tissue evidence="1">Whole animal</tissue>
    </source>
</reference>
<evidence type="ECO:0000313" key="2">
    <source>
        <dbReference type="Proteomes" id="UP000828390"/>
    </source>
</evidence>
<sequence>MSPQVNFLSAVSHVVHAPCAPIFTALSCLAFSSALLTSDKIIARLSFWSDRLHSTTFLAPIPARPTAVTPTMSLRLIAFSPWLTDSVGDHFLLVSLQSQNIYSCRLDTNASIDDDCGYCTGEEIERYICASDASIEKLKGVISRLFCVTHKLY</sequence>
<dbReference type="EMBL" id="JAIWYP010000016">
    <property type="protein sequence ID" value="KAH3698124.1"/>
    <property type="molecule type" value="Genomic_DNA"/>
</dbReference>
<evidence type="ECO:0000313" key="1">
    <source>
        <dbReference type="EMBL" id="KAH3698124.1"/>
    </source>
</evidence>
<accession>A0A9D4BKG9</accession>
<dbReference type="Proteomes" id="UP000828390">
    <property type="component" value="Unassembled WGS sequence"/>
</dbReference>
<dbReference type="AlphaFoldDB" id="A0A9D4BKG9"/>